<feature type="region of interest" description="Disordered" evidence="1">
    <location>
        <begin position="157"/>
        <end position="180"/>
    </location>
</feature>
<protein>
    <submittedName>
        <fullName evidence="2">Uncharacterized protein</fullName>
    </submittedName>
</protein>
<evidence type="ECO:0000256" key="1">
    <source>
        <dbReference type="SAM" id="MobiDB-lite"/>
    </source>
</evidence>
<organism evidence="2 3">
    <name type="scientific">Sinosporangium album</name>
    <dbReference type="NCBI Taxonomy" id="504805"/>
    <lineage>
        <taxon>Bacteria</taxon>
        <taxon>Bacillati</taxon>
        <taxon>Actinomycetota</taxon>
        <taxon>Actinomycetes</taxon>
        <taxon>Streptosporangiales</taxon>
        <taxon>Streptosporangiaceae</taxon>
        <taxon>Sinosporangium</taxon>
    </lineage>
</organism>
<accession>A0A1G8AAR6</accession>
<evidence type="ECO:0000313" key="3">
    <source>
        <dbReference type="Proteomes" id="UP000198923"/>
    </source>
</evidence>
<dbReference type="EMBL" id="FNCN01000012">
    <property type="protein sequence ID" value="SDH17977.1"/>
    <property type="molecule type" value="Genomic_DNA"/>
</dbReference>
<name>A0A1G8AAR6_9ACTN</name>
<gene>
    <name evidence="2" type="ORF">SAMN05421505_11281</name>
</gene>
<sequence>MALAEDAGRIAASQYVGIEAEDISAHVILHACENSELFERHLDHDAWLWSVLYATAIRYCNKQTIDWMYYSGQYVYTPQEVRDLLIKAHTTNSDIDDYVKVNDATVAVIDLVRAFGDLRPSDQDVIRRKLDGEPVTETERKQYYRATEYLTRLLNKRLSGPDTRTDGPGTRKALSNSQAIAATQVQT</sequence>
<dbReference type="STRING" id="504805.SAMN05421505_11281"/>
<keyword evidence="3" id="KW-1185">Reference proteome</keyword>
<dbReference type="AlphaFoldDB" id="A0A1G8AAR6"/>
<dbReference type="OrthoDB" id="4125136at2"/>
<evidence type="ECO:0000313" key="2">
    <source>
        <dbReference type="EMBL" id="SDH17977.1"/>
    </source>
</evidence>
<dbReference type="RefSeq" id="WP_143020265.1">
    <property type="nucleotide sequence ID" value="NZ_FNCN01000012.1"/>
</dbReference>
<dbReference type="Proteomes" id="UP000198923">
    <property type="component" value="Unassembled WGS sequence"/>
</dbReference>
<proteinExistence type="predicted"/>
<reference evidence="2 3" key="1">
    <citation type="submission" date="2016-10" db="EMBL/GenBank/DDBJ databases">
        <authorList>
            <person name="de Groot N.N."/>
        </authorList>
    </citation>
    <scope>NUCLEOTIDE SEQUENCE [LARGE SCALE GENOMIC DNA]</scope>
    <source>
        <strain evidence="2 3">CPCC 201354</strain>
    </source>
</reference>